<protein>
    <submittedName>
        <fullName evidence="2">Uncharacterized protein</fullName>
    </submittedName>
</protein>
<evidence type="ECO:0000313" key="3">
    <source>
        <dbReference type="Proteomes" id="UP000186601"/>
    </source>
</evidence>
<gene>
    <name evidence="2" type="ORF">PHLCEN_2v9735</name>
</gene>
<organism evidence="2 3">
    <name type="scientific">Hermanssonia centrifuga</name>
    <dbReference type="NCBI Taxonomy" id="98765"/>
    <lineage>
        <taxon>Eukaryota</taxon>
        <taxon>Fungi</taxon>
        <taxon>Dikarya</taxon>
        <taxon>Basidiomycota</taxon>
        <taxon>Agaricomycotina</taxon>
        <taxon>Agaricomycetes</taxon>
        <taxon>Polyporales</taxon>
        <taxon>Meruliaceae</taxon>
        <taxon>Hermanssonia</taxon>
    </lineage>
</organism>
<keyword evidence="3" id="KW-1185">Reference proteome</keyword>
<name>A0A2R6NPW3_9APHY</name>
<proteinExistence type="predicted"/>
<dbReference type="EMBL" id="MLYV02000976">
    <property type="protein sequence ID" value="PSR74558.1"/>
    <property type="molecule type" value="Genomic_DNA"/>
</dbReference>
<sequence length="547" mass="61567">MSGNSGTDLLVNAEAAAAEICDQGGTSSAVVENDVPCQDVDKKFLSQKSDSDQLRELKLLRQMKKTYLQRISALEDEIHAQEVRTYDLWIRYKLSSIALLMQEKLNRQNTRNCFGLGLPSNLSPIRVPQSYAQFRPAVSMVLCLADKESTYIGMQIVAKRRSTFPIQRYCGPPRRATACTRTDNTTCSRILWSPDQKPHNFVYNPASLQDSGAGQPDLHSATRSYATNFIHPKRRCVVRNTPRQVLSVYPACTDPYIGCPPIIAALQAQSTHVTTLEFFTSPSLSNILESVSPLGVLRLFHTFGNIQSLSLDRATWNTLDRYEELELPQVESLCIWDSIARISQPPAFPPWKMPKLNKLKLQCALPEAASTRAFSDVHGAKITQLYLPFIPIDASSLEYIVGRCNKLAHLVLRSYTGSDFPDFSFVQNKVPYVDIVVATIRSRRLLGLLNKDISERSRKQVRLLDNSLIDNIPDLPYLFPPDEELDDDEPRIHNVFGNGASIVQTNRYICQRDSLSDRVWERRVGLYLASPGVNTSENQSDSEYDSD</sequence>
<accession>A0A2R6NPW3</accession>
<comment type="caution">
    <text evidence="2">The sequence shown here is derived from an EMBL/GenBank/DDBJ whole genome shotgun (WGS) entry which is preliminary data.</text>
</comment>
<reference evidence="2 3" key="1">
    <citation type="submission" date="2018-02" db="EMBL/GenBank/DDBJ databases">
        <title>Genome sequence of the basidiomycete white-rot fungus Phlebia centrifuga.</title>
        <authorList>
            <person name="Granchi Z."/>
            <person name="Peng M."/>
            <person name="de Vries R.P."/>
            <person name="Hilden K."/>
            <person name="Makela M.R."/>
            <person name="Grigoriev I."/>
            <person name="Riley R."/>
        </authorList>
    </citation>
    <scope>NUCLEOTIDE SEQUENCE [LARGE SCALE GENOMIC DNA]</scope>
    <source>
        <strain evidence="2 3">FBCC195</strain>
    </source>
</reference>
<feature type="coiled-coil region" evidence="1">
    <location>
        <begin position="57"/>
        <end position="84"/>
    </location>
</feature>
<dbReference type="Proteomes" id="UP000186601">
    <property type="component" value="Unassembled WGS sequence"/>
</dbReference>
<evidence type="ECO:0000256" key="1">
    <source>
        <dbReference type="SAM" id="Coils"/>
    </source>
</evidence>
<evidence type="ECO:0000313" key="2">
    <source>
        <dbReference type="EMBL" id="PSR74558.1"/>
    </source>
</evidence>
<keyword evidence="1" id="KW-0175">Coiled coil</keyword>
<dbReference type="AlphaFoldDB" id="A0A2R6NPW3"/>